<evidence type="ECO:0000259" key="2">
    <source>
        <dbReference type="SMART" id="SM00760"/>
    </source>
</evidence>
<dbReference type="Proteomes" id="UP000254893">
    <property type="component" value="Unassembled WGS sequence"/>
</dbReference>
<dbReference type="GO" id="GO:0006275">
    <property type="term" value="P:regulation of DNA replication"/>
    <property type="evidence" value="ECO:0007669"/>
    <property type="project" value="InterPro"/>
</dbReference>
<dbReference type="SUPFAM" id="SSF48295">
    <property type="entry name" value="TrpR-like"/>
    <property type="match status" value="1"/>
</dbReference>
<reference evidence="3 4" key="1">
    <citation type="submission" date="2018-06" db="EMBL/GenBank/DDBJ databases">
        <authorList>
            <consortium name="Pathogen Informatics"/>
            <person name="Doyle S."/>
        </authorList>
    </citation>
    <scope>NUCLEOTIDE SEQUENCE [LARGE SCALE GENOMIC DNA]</scope>
    <source>
        <strain evidence="3 4">NCTC11388</strain>
    </source>
</reference>
<dbReference type="GO" id="GO:0006270">
    <property type="term" value="P:DNA replication initiation"/>
    <property type="evidence" value="ECO:0007669"/>
    <property type="project" value="InterPro"/>
</dbReference>
<feature type="coiled-coil region" evidence="1">
    <location>
        <begin position="104"/>
        <end position="131"/>
    </location>
</feature>
<dbReference type="EMBL" id="UGYW01000002">
    <property type="protein sequence ID" value="SUJ26383.1"/>
    <property type="molecule type" value="Genomic_DNA"/>
</dbReference>
<dbReference type="SMART" id="SM00760">
    <property type="entry name" value="Bac_DnaA_C"/>
    <property type="match status" value="1"/>
</dbReference>
<evidence type="ECO:0000256" key="1">
    <source>
        <dbReference type="SAM" id="Coils"/>
    </source>
</evidence>
<protein>
    <submittedName>
        <fullName evidence="3">Chromosomal replication initiator protein DnaA</fullName>
    </submittedName>
</protein>
<proteinExistence type="predicted"/>
<dbReference type="PANTHER" id="PTHR30050:SF4">
    <property type="entry name" value="ATP-BINDING PROTEIN RV3427C IN INSERTION SEQUENCE-RELATED"/>
    <property type="match status" value="1"/>
</dbReference>
<dbReference type="AlphaFoldDB" id="A0A380CS78"/>
<sequence>MTKETIPAQEIINATCKALRVSFELLKSPNRGNEAAEARFIIFHLLREYTDLSYPKIAEKFNRDHSTVMYGVETFKTLVEGRNKKFMEKIERVKMINPIAFKSLLQMELELQDLEEEQRSINEQLNQRLTDLGNSVLYKKLTEVLKKKEIIYKNQITRLQYEY</sequence>
<dbReference type="Gene3D" id="1.10.1750.10">
    <property type="match status" value="1"/>
</dbReference>
<dbReference type="GO" id="GO:0043565">
    <property type="term" value="F:sequence-specific DNA binding"/>
    <property type="evidence" value="ECO:0007669"/>
    <property type="project" value="InterPro"/>
</dbReference>
<dbReference type="CDD" id="cd06571">
    <property type="entry name" value="Bac_DnaA_C"/>
    <property type="match status" value="1"/>
</dbReference>
<evidence type="ECO:0000313" key="4">
    <source>
        <dbReference type="Proteomes" id="UP000254893"/>
    </source>
</evidence>
<dbReference type="Pfam" id="PF08299">
    <property type="entry name" value="Bac_DnaA_C"/>
    <property type="match status" value="1"/>
</dbReference>
<evidence type="ECO:0000313" key="3">
    <source>
        <dbReference type="EMBL" id="SUJ26383.1"/>
    </source>
</evidence>
<name>A0A380CS78_SPHSI</name>
<dbReference type="GO" id="GO:0005524">
    <property type="term" value="F:ATP binding"/>
    <property type="evidence" value="ECO:0007669"/>
    <property type="project" value="InterPro"/>
</dbReference>
<keyword evidence="1" id="KW-0175">Coiled coil</keyword>
<organism evidence="3 4">
    <name type="scientific">Sphingobacterium spiritivorum</name>
    <name type="common">Flavobacterium spiritivorum</name>
    <dbReference type="NCBI Taxonomy" id="258"/>
    <lineage>
        <taxon>Bacteria</taxon>
        <taxon>Pseudomonadati</taxon>
        <taxon>Bacteroidota</taxon>
        <taxon>Sphingobacteriia</taxon>
        <taxon>Sphingobacteriales</taxon>
        <taxon>Sphingobacteriaceae</taxon>
        <taxon>Sphingobacterium</taxon>
    </lineage>
</organism>
<dbReference type="InterPro" id="IPR010921">
    <property type="entry name" value="Trp_repressor/repl_initiator"/>
</dbReference>
<accession>A0A380CS78</accession>
<gene>
    <name evidence="3" type="primary">dnaA_2</name>
    <name evidence="3" type="ORF">NCTC11388_03947</name>
</gene>
<dbReference type="InterPro" id="IPR013159">
    <property type="entry name" value="DnaA_C"/>
</dbReference>
<dbReference type="RefSeq" id="WP_115171314.1">
    <property type="nucleotide sequence ID" value="NZ_UGYW01000002.1"/>
</dbReference>
<dbReference type="PANTHER" id="PTHR30050">
    <property type="entry name" value="CHROMOSOMAL REPLICATION INITIATOR PROTEIN DNAA"/>
    <property type="match status" value="1"/>
</dbReference>
<feature type="domain" description="Chromosomal replication initiator DnaA C-terminal" evidence="2">
    <location>
        <begin position="7"/>
        <end position="75"/>
    </location>
</feature>